<evidence type="ECO:0000313" key="4">
    <source>
        <dbReference type="Proteomes" id="UP000653076"/>
    </source>
</evidence>
<keyword evidence="4" id="KW-1185">Reference proteome</keyword>
<evidence type="ECO:0000313" key="3">
    <source>
        <dbReference type="EMBL" id="GIJ25484.1"/>
    </source>
</evidence>
<reference evidence="3 4" key="1">
    <citation type="submission" date="2021-01" db="EMBL/GenBank/DDBJ databases">
        <title>Whole genome shotgun sequence of Verrucosispora qiuiae NBRC 106684.</title>
        <authorList>
            <person name="Komaki H."/>
            <person name="Tamura T."/>
        </authorList>
    </citation>
    <scope>NUCLEOTIDE SEQUENCE [LARGE SCALE GENOMIC DNA]</scope>
    <source>
        <strain evidence="3 4">NBRC 106684</strain>
    </source>
</reference>
<proteinExistence type="predicted"/>
<dbReference type="Pfam" id="PF12728">
    <property type="entry name" value="HTH_17"/>
    <property type="match status" value="1"/>
</dbReference>
<evidence type="ECO:0000259" key="2">
    <source>
        <dbReference type="Pfam" id="PF12728"/>
    </source>
</evidence>
<feature type="compositionally biased region" description="Basic and acidic residues" evidence="1">
    <location>
        <begin position="64"/>
        <end position="74"/>
    </location>
</feature>
<feature type="region of interest" description="Disordered" evidence="1">
    <location>
        <begin position="61"/>
        <end position="80"/>
    </location>
</feature>
<organism evidence="3 4">
    <name type="scientific">Micromonospora qiuiae</name>
    <dbReference type="NCBI Taxonomy" id="502268"/>
    <lineage>
        <taxon>Bacteria</taxon>
        <taxon>Bacillati</taxon>
        <taxon>Actinomycetota</taxon>
        <taxon>Actinomycetes</taxon>
        <taxon>Micromonosporales</taxon>
        <taxon>Micromonosporaceae</taxon>
        <taxon>Micromonospora</taxon>
    </lineage>
</organism>
<dbReference type="InterPro" id="IPR041657">
    <property type="entry name" value="HTH_17"/>
</dbReference>
<dbReference type="InterPro" id="IPR009061">
    <property type="entry name" value="DNA-bd_dom_put_sf"/>
</dbReference>
<accession>A0ABQ4J5P6</accession>
<dbReference type="Proteomes" id="UP000653076">
    <property type="component" value="Unassembled WGS sequence"/>
</dbReference>
<dbReference type="RefSeq" id="WP_204032805.1">
    <property type="nucleotide sequence ID" value="NZ_BOPC01000009.1"/>
</dbReference>
<protein>
    <recommendedName>
        <fullName evidence="2">Helix-turn-helix domain-containing protein</fullName>
    </recommendedName>
</protein>
<sequence length="130" mass="14225">MPLDGPPRVVAIDQHGQPVTLDEQGMAHLRRALRTHLDWCHRSGVTPPPDLVAMAITVAGNGRSGRETVRERDQGPPPGHRHVVMSYREAAQYLGVSTRTLRRHRAAGLLRATGRRLVIPVPLDDAELGG</sequence>
<name>A0ABQ4J5P6_9ACTN</name>
<dbReference type="SUPFAM" id="SSF46955">
    <property type="entry name" value="Putative DNA-binding domain"/>
    <property type="match status" value="1"/>
</dbReference>
<comment type="caution">
    <text evidence="3">The sequence shown here is derived from an EMBL/GenBank/DDBJ whole genome shotgun (WGS) entry which is preliminary data.</text>
</comment>
<evidence type="ECO:0000256" key="1">
    <source>
        <dbReference type="SAM" id="MobiDB-lite"/>
    </source>
</evidence>
<gene>
    <name evidence="3" type="ORF">Vqi01_06460</name>
</gene>
<feature type="domain" description="Helix-turn-helix" evidence="2">
    <location>
        <begin position="86"/>
        <end position="120"/>
    </location>
</feature>
<dbReference type="EMBL" id="BOPC01000009">
    <property type="protein sequence ID" value="GIJ25484.1"/>
    <property type="molecule type" value="Genomic_DNA"/>
</dbReference>